<evidence type="ECO:0000313" key="3">
    <source>
        <dbReference type="Proteomes" id="UP001203423"/>
    </source>
</evidence>
<dbReference type="RefSeq" id="WP_248943060.1">
    <property type="nucleotide sequence ID" value="NZ_JAKIKS010000183.1"/>
</dbReference>
<sequence>MPIFYKAADQRQQSQLKRLLSVPVSGLLALILTGCSVSNENSPPDVESTDANTAAQNRRVQWSQSQGFQAHSGQSAMAGFTALAAVTSHLLDDLVQFNQGLRSTQLVVVATPVFLNELNQTHPLGLALQDSLMTGLQQRQFTVIDANMSAKLRITAEGDFMLTRDWQQLSSSLMVDHALVSTMSVTSEGLILNARLLNLDNKRLISSAQAFFRYDELAGFMTPPENALSQSVLQQRDDPSLNISMNEAKNKHEALEQEGLSGRTIEYF</sequence>
<feature type="domain" description="FlgO" evidence="1">
    <location>
        <begin position="89"/>
        <end position="215"/>
    </location>
</feature>
<name>A0ABT0LIU1_9GAMM</name>
<organism evidence="2 3">
    <name type="scientific">Shewanella surugensis</name>
    <dbReference type="NCBI Taxonomy" id="212020"/>
    <lineage>
        <taxon>Bacteria</taxon>
        <taxon>Pseudomonadati</taxon>
        <taxon>Pseudomonadota</taxon>
        <taxon>Gammaproteobacteria</taxon>
        <taxon>Alteromonadales</taxon>
        <taxon>Shewanellaceae</taxon>
        <taxon>Shewanella</taxon>
    </lineage>
</organism>
<evidence type="ECO:0000313" key="2">
    <source>
        <dbReference type="EMBL" id="MCL1127621.1"/>
    </source>
</evidence>
<comment type="caution">
    <text evidence="2">The sequence shown here is derived from an EMBL/GenBank/DDBJ whole genome shotgun (WGS) entry which is preliminary data.</text>
</comment>
<dbReference type="Proteomes" id="UP001203423">
    <property type="component" value="Unassembled WGS sequence"/>
</dbReference>
<keyword evidence="3" id="KW-1185">Reference proteome</keyword>
<dbReference type="InterPro" id="IPR041215">
    <property type="entry name" value="FlgO_dom"/>
</dbReference>
<dbReference type="Pfam" id="PF17680">
    <property type="entry name" value="FlgO"/>
    <property type="match status" value="1"/>
</dbReference>
<dbReference type="EMBL" id="JAKIKS010000183">
    <property type="protein sequence ID" value="MCL1127621.1"/>
    <property type="molecule type" value="Genomic_DNA"/>
</dbReference>
<accession>A0ABT0LIU1</accession>
<reference evidence="2 3" key="1">
    <citation type="submission" date="2022-01" db="EMBL/GenBank/DDBJ databases">
        <title>Whole genome-based taxonomy of the Shewanellaceae.</title>
        <authorList>
            <person name="Martin-Rodriguez A.J."/>
        </authorList>
    </citation>
    <scope>NUCLEOTIDE SEQUENCE [LARGE SCALE GENOMIC DNA]</scope>
    <source>
        <strain evidence="2 3">DSM 17177</strain>
    </source>
</reference>
<gene>
    <name evidence="2" type="ORF">L2764_24900</name>
</gene>
<dbReference type="PROSITE" id="PS51257">
    <property type="entry name" value="PROKAR_LIPOPROTEIN"/>
    <property type="match status" value="1"/>
</dbReference>
<protein>
    <recommendedName>
        <fullName evidence="1">FlgO domain-containing protein</fullName>
    </recommendedName>
</protein>
<evidence type="ECO:0000259" key="1">
    <source>
        <dbReference type="Pfam" id="PF17680"/>
    </source>
</evidence>
<proteinExistence type="predicted"/>